<evidence type="ECO:0000313" key="1">
    <source>
        <dbReference type="EMBL" id="KAH9790749.1"/>
    </source>
</evidence>
<protein>
    <submittedName>
        <fullName evidence="1">ADP-ribosylation factor A1B</fullName>
    </submittedName>
</protein>
<name>A0ACB8MYM8_CITSI</name>
<proteinExistence type="predicted"/>
<organism evidence="1 2">
    <name type="scientific">Citrus sinensis</name>
    <name type="common">Sweet orange</name>
    <name type="synonym">Citrus aurantium var. sinensis</name>
    <dbReference type="NCBI Taxonomy" id="2711"/>
    <lineage>
        <taxon>Eukaryota</taxon>
        <taxon>Viridiplantae</taxon>
        <taxon>Streptophyta</taxon>
        <taxon>Embryophyta</taxon>
        <taxon>Tracheophyta</taxon>
        <taxon>Spermatophyta</taxon>
        <taxon>Magnoliopsida</taxon>
        <taxon>eudicotyledons</taxon>
        <taxon>Gunneridae</taxon>
        <taxon>Pentapetalae</taxon>
        <taxon>rosids</taxon>
        <taxon>malvids</taxon>
        <taxon>Sapindales</taxon>
        <taxon>Rutaceae</taxon>
        <taxon>Aurantioideae</taxon>
        <taxon>Citrus</taxon>
    </lineage>
</organism>
<reference evidence="2" key="1">
    <citation type="journal article" date="2023" name="Hortic. Res.">
        <title>A chromosome-level phased genome enabling allele-level studies in sweet orange: a case study on citrus Huanglongbing tolerance.</title>
        <authorList>
            <person name="Wu B."/>
            <person name="Yu Q."/>
            <person name="Deng Z."/>
            <person name="Duan Y."/>
            <person name="Luo F."/>
            <person name="Gmitter F. Jr."/>
        </authorList>
    </citation>
    <scope>NUCLEOTIDE SEQUENCE [LARGE SCALE GENOMIC DNA]</scope>
    <source>
        <strain evidence="2">cv. Valencia</strain>
    </source>
</reference>
<sequence length="259" mass="29705">MGLTFTKLFSRLFAKKEMRILMVGLDAAGKTTILYKLKLGEIVTTIPTIGFNVETVEYKNISFTVWDVGGQDKIRPLWRHYFQNTQGLIFVVDSNDRDRVVEARDELHRMLNEDELRDAVLLVFANKQDLPNAMNAAEITDKLGLHSLRQRHWYIQSTCATSGEGLYEGLDWLSNNIASKLLLPEELLLQILTVNIKSWLPIYHKNYYDGMIFLFANLAFFAGLNEAVKILAPLLDFVMAYTYSSYSEEDSFPFVQSLL</sequence>
<gene>
    <name evidence="1" type="ORF">KPL71_003500</name>
</gene>
<comment type="caution">
    <text evidence="1">The sequence shown here is derived from an EMBL/GenBank/DDBJ whole genome shotgun (WGS) entry which is preliminary data.</text>
</comment>
<evidence type="ECO:0000313" key="2">
    <source>
        <dbReference type="Proteomes" id="UP000829398"/>
    </source>
</evidence>
<keyword evidence="2" id="KW-1185">Reference proteome</keyword>
<accession>A0ACB8MYM8</accession>
<dbReference type="Proteomes" id="UP000829398">
    <property type="component" value="Chromosome 2"/>
</dbReference>
<dbReference type="EMBL" id="CM039171">
    <property type="protein sequence ID" value="KAH9790749.1"/>
    <property type="molecule type" value="Genomic_DNA"/>
</dbReference>